<keyword evidence="4" id="KW-1185">Reference proteome</keyword>
<dbReference type="PROSITE" id="PS51208">
    <property type="entry name" value="AUTOTRANSPORTER"/>
    <property type="match status" value="1"/>
</dbReference>
<dbReference type="RefSeq" id="WP_193678513.1">
    <property type="nucleotide sequence ID" value="NZ_JADDIV010000006.1"/>
</dbReference>
<evidence type="ECO:0000259" key="2">
    <source>
        <dbReference type="PROSITE" id="PS51208"/>
    </source>
</evidence>
<dbReference type="SMART" id="SM00869">
    <property type="entry name" value="Autotransporter"/>
    <property type="match status" value="1"/>
</dbReference>
<dbReference type="SUPFAM" id="SSF51126">
    <property type="entry name" value="Pectin lyase-like"/>
    <property type="match status" value="7"/>
</dbReference>
<organism evidence="3 4">
    <name type="scientific">Ramlibacter pallidus</name>
    <dbReference type="NCBI Taxonomy" id="2780087"/>
    <lineage>
        <taxon>Bacteria</taxon>
        <taxon>Pseudomonadati</taxon>
        <taxon>Pseudomonadota</taxon>
        <taxon>Betaproteobacteria</taxon>
        <taxon>Burkholderiales</taxon>
        <taxon>Comamonadaceae</taxon>
        <taxon>Ramlibacter</taxon>
    </lineage>
</organism>
<dbReference type="InterPro" id="IPR036709">
    <property type="entry name" value="Autotransporte_beta_dom_sf"/>
</dbReference>
<dbReference type="InterPro" id="IPR012332">
    <property type="entry name" value="Autotransporter_pectin_lyase_C"/>
</dbReference>
<feature type="domain" description="Autotransporter" evidence="2">
    <location>
        <begin position="2072"/>
        <end position="2350"/>
    </location>
</feature>
<evidence type="ECO:0000313" key="4">
    <source>
        <dbReference type="Proteomes" id="UP000806285"/>
    </source>
</evidence>
<proteinExistence type="predicted"/>
<dbReference type="SUPFAM" id="SSF103515">
    <property type="entry name" value="Autotransporter"/>
    <property type="match status" value="1"/>
</dbReference>
<dbReference type="InterPro" id="IPR013425">
    <property type="entry name" value="Autotrns_rpt"/>
</dbReference>
<accession>A0ABR9S8M4</accession>
<evidence type="ECO:0000256" key="1">
    <source>
        <dbReference type="ARBA" id="ARBA00022729"/>
    </source>
</evidence>
<dbReference type="EMBL" id="JADDIV010000006">
    <property type="protein sequence ID" value="MBE7369883.1"/>
    <property type="molecule type" value="Genomic_DNA"/>
</dbReference>
<gene>
    <name evidence="3" type="ORF">IM787_20130</name>
</gene>
<keyword evidence="1" id="KW-0732">Signal</keyword>
<dbReference type="Proteomes" id="UP000806285">
    <property type="component" value="Unassembled WGS sequence"/>
</dbReference>
<dbReference type="InterPro" id="IPR005546">
    <property type="entry name" value="Autotransporte_beta"/>
</dbReference>
<reference evidence="3 4" key="1">
    <citation type="submission" date="2020-10" db="EMBL/GenBank/DDBJ databases">
        <title>Ramlibacter sp. HM2 16S ribosomal RNA gene Genome sequencing and assembly.</title>
        <authorList>
            <person name="Kang M."/>
        </authorList>
    </citation>
    <scope>NUCLEOTIDE SEQUENCE [LARGE SCALE GENOMIC DNA]</scope>
    <source>
        <strain evidence="3 4">HM2</strain>
    </source>
</reference>
<dbReference type="InterPro" id="IPR051551">
    <property type="entry name" value="Autotransporter_adhesion"/>
</dbReference>
<dbReference type="Gene3D" id="2.160.20.20">
    <property type="match status" value="7"/>
</dbReference>
<sequence length="2350" mass="226422">MQQSDRHATASLRRASLSPAARALPPLRPLVVACVLAWAVAPSAFACNASDTASLAACVANVANDGTINITANITLTGAIGVLGANATIVGNGHTIDGAGTYGLAVAAGTTSVSGLTLVNMAANNVQGATLALGDAGSLGTGHLNLANAQLTALNTMTLGPSATTYASGTKVTLAAAAGATLTMAGVAQVNAALHFGTATETGTVVFLPSGGNFILGQTMSVDGGTVVDGNGSLGYFNPYATSTTVKAGATFDTNGYVFGARNLQGGGNIVTSAAPGNTAIIQSGDFSGVISGADNLAKGGPGTLVLSGNNTYSGTTTINLGTLQVGSGSNTGSLGTHTGAITNNGALVFNRSDTVTLANQVTGSGSLTQAGTGTLILTGANNYSGATTISAGTLQVGNGGTTGSLGTHTGTIVDHGTLVFNRSDNVTLANQVTGTGSLHQAGGGTLTLTGANNYSGTTTISGGTLQVGNGGTAGSLGTGNVVDNGTLVFNRSDNVVVGNAISGSGTLTQAGSGTLTLTGANSYGGTTTIAAGTLQVGNGGTTGSLGTGNIVDNGALVFNRSDDLTVAGIISGTGTLRQAGTGTLTLSGSNTYSGGTTIGNGQVAITNGQALGTGRIQLDDGAQLTARNTLTLSNTMDLSAGDSTVAAATGSTLTLSSSPSWGANAHVHFGTTTDAGTVVFNASSAIVSSTGTALSVDGGTLRDGGLLGQVTGVLTAVNIGAAGTLETGDHAFTIQNLQGAGKLVTSTGAGTTLSIRSGNFSGVISGNDSLRKTNSGTLVLSGDNTYTGTTTVQGGTLQVGAGGTSGSLGTGSVVNDASLVFNRSDDFTVANAISGTGALATNGAGKLTLTGANSYLGATTISGGTLQIGNGGTAGALGAGNVVDDGALVFNRSDNITVANAISGTGSLTQAGTGTVTLTGANTYAGATTISAGTLQVGNGGTTGTLGTGAVTNDGTLAFNRSNAVTVGNAIGGAGSVVQAGAGTTVLAADNSYTGTTTISAGTLQVGNGGTAGSLGTGTVVDNGALVFNRSDDVTLANQVTGTGSLTQAGSGTLTLTGANNYGGTTTISAGTLRVGNGGTTGSLGSGNVVDNGALVFDRSNNITVANAISGTGGVEQAGTGVLALTGSNSYGGGTTIGSGTVAIGNGQALGTGVVTLDGGQLTALNTLTLANATVFTAGTSSTVAAANGQVLTLSGGSAWNAGSAVHFGTSTATGVVEAAFGGGSFSSDARLLVDGGTLRAGNGTLGLVTGAIESVTIAAGATLATNGHAFGFRDLQGAGNLVTSAAPGNTVGIEAGNFSGVISGSDGLDKTGTGTLVLSGANTYSGTTTVSRGTLQVGAGTAAGSLGTGSVVVDGALVFDRSDDFTVGNTISGSGTLTHAGSGTLTLTGANSYAGTTTIGAGTLQVGNGGTTGALGGGAVVNDGALVFNRSNGVTVAGAISGSGTLTQAGSSTVTLTGANSYAGATTISSGTLRIGNGGTNGTLGTAGVTNNGVLAFDRSDAILVANAIGGTGALAQAGAGTTVLAGANTYAGPTTISAGTLQVGNGGTAGSLGGGNVVNDGALVFYRSDDISVANAISGTGTFTQAAGSTLALTGANTYSGATAIVSGGTLQVGNGGTTGTLGTGAVTNDGTLTFNRSNAFTVANAIGGAGSVVQAGAGTTVLAADNSYAGTTTISAGRLQVGNGGATGTLGSGGITNNAALVFNRTGTGTVNGAISGTGSLTQAGTGTTVLAADNTYTGATTIAAGTLQVGNGGTSGSLGSGTVTNNGALAFQRSDTVTLSSPIGGTGSLVQQGTGNLVIAGTHTYSGGTFVNAGTLSVNGSIVGNTTVNSGGTLGGTGTVGSIVVAGGGTLAPGNSIGTLTASGNLTFAAGSTYRVEANAAGAADRVNTTGAGTITIQGGTVEVQAGGAGYQRNTTYTILRSGGATTGQFTNVTSNLAFLTPTLSYSADGVLLNLQSSDVLTYATVARTPNQRAVADYLQAFANTPGDAAALIQQIDNMTADQAAASFGSMAGSQHASASQVASALGRNFSAALAARSGFSAGGLGNAMNDWSQVRYASLASVAAPAATQERGLWVQALGAGGRMDGDGNADGSRYRNGGLVLGYDQPVTGRWIAGGAFGYSSSSWNSTGGDAASGTLESPQAGLYARYTGDRFRVRMDGTLSGHDFTTDRTVSIGGARTRAESSHKGREWGLAGQVEMPIQAGEWEWRPLAGLRYAHLSEDGFTETGPGPANLVVARRTTQNTLLSAGMHFVRPFNQGKAGLELRAIASHLAGDNDSPVTAGLAGQPGRFTATGVPLKRNALTLGATVTGQFTRDVSVYLDANYEVRGAGQNAYRFNGGVRVGF</sequence>
<dbReference type="NCBIfam" id="TIGR02601">
    <property type="entry name" value="autotrns_rpt"/>
    <property type="match status" value="18"/>
</dbReference>
<comment type="caution">
    <text evidence="3">The sequence shown here is derived from an EMBL/GenBank/DDBJ whole genome shotgun (WGS) entry which is preliminary data.</text>
</comment>
<dbReference type="PANTHER" id="PTHR35037">
    <property type="entry name" value="C-TERMINAL REGION OF AIDA-LIKE PROTEIN"/>
    <property type="match status" value="1"/>
</dbReference>
<dbReference type="Pfam" id="PF12951">
    <property type="entry name" value="PATR"/>
    <property type="match status" value="19"/>
</dbReference>
<protein>
    <submittedName>
        <fullName evidence="3">Autotransporter-associated beta strand repeat-containing protein</fullName>
    </submittedName>
</protein>
<name>A0ABR9S8M4_9BURK</name>
<dbReference type="InterPro" id="IPR011050">
    <property type="entry name" value="Pectin_lyase_fold/virulence"/>
</dbReference>
<evidence type="ECO:0000313" key="3">
    <source>
        <dbReference type="EMBL" id="MBE7369883.1"/>
    </source>
</evidence>
<dbReference type="PANTHER" id="PTHR35037:SF3">
    <property type="entry name" value="C-TERMINAL REGION OF AIDA-LIKE PROTEIN"/>
    <property type="match status" value="1"/>
</dbReference>